<sequence>MTQILIIDDDRTIRLILTKTLTMGGYEVAVASDGEEGLTLAQQLHPKLVICDWLMPRMNGLEVCRQLKATPALATTFFILLTGQNSVEDRVEGLDAGSDDFLCKPVDMLELKARVRAGLRLHQLSYELKVQKELLEAEFAEAAEYVSSMLPKPLNDGTVMIDFRFIPSQKLGGDIFDYFWLDSDHLGMYLLDVSGHGLRAALPSVSIINILRSQKLNKVNYYQPQEVLSGLNQTFQINDGNASYFTMWYGVYNRKKHQLVYASGGHPPAILFAPEHNGEIREQRLKTKGLPIGMFPDAEYHNGVCDIQPKSNLYIFSDGIYEITKSDGTVWGIDEFIKLLNNYQQTDAPNLDLLLKEVQNLEEKPVFDDDLSVMEIKFQ</sequence>
<dbReference type="SUPFAM" id="SSF52172">
    <property type="entry name" value="CheY-like"/>
    <property type="match status" value="1"/>
</dbReference>
<dbReference type="Gene3D" id="3.40.50.2300">
    <property type="match status" value="1"/>
</dbReference>
<dbReference type="GO" id="GO:0000160">
    <property type="term" value="P:phosphorelay signal transduction system"/>
    <property type="evidence" value="ECO:0007669"/>
    <property type="project" value="InterPro"/>
</dbReference>
<dbReference type="SMART" id="SM00448">
    <property type="entry name" value="REC"/>
    <property type="match status" value="1"/>
</dbReference>
<dbReference type="Pfam" id="PF07228">
    <property type="entry name" value="SpoIIE"/>
    <property type="match status" value="1"/>
</dbReference>
<dbReference type="InterPro" id="IPR036457">
    <property type="entry name" value="PPM-type-like_dom_sf"/>
</dbReference>
<evidence type="ECO:0000256" key="1">
    <source>
        <dbReference type="ARBA" id="ARBA00022801"/>
    </source>
</evidence>
<keyword evidence="2" id="KW-0597">Phosphoprotein</keyword>
<evidence type="ECO:0000259" key="3">
    <source>
        <dbReference type="PROSITE" id="PS50110"/>
    </source>
</evidence>
<dbReference type="EMBL" id="JADQBC010000032">
    <property type="protein sequence ID" value="MBR8827494.1"/>
    <property type="molecule type" value="Genomic_DNA"/>
</dbReference>
<dbReference type="PANTHER" id="PTHR43156">
    <property type="entry name" value="STAGE II SPORULATION PROTEIN E-RELATED"/>
    <property type="match status" value="1"/>
</dbReference>
<feature type="modified residue" description="4-aspartylphosphate" evidence="2">
    <location>
        <position position="52"/>
    </location>
</feature>
<feature type="domain" description="Response regulatory" evidence="3">
    <location>
        <begin position="3"/>
        <end position="119"/>
    </location>
</feature>
<reference evidence="4" key="1">
    <citation type="submission" date="2021-02" db="EMBL/GenBank/DDBJ databases">
        <title>Metagenome analyses of Stigonema ocellatum DSM 106950, Chlorogloea purpurea SAG 13.99 and Gomphosphaeria aponina DSM 107014.</title>
        <authorList>
            <person name="Marter P."/>
            <person name="Huang S."/>
        </authorList>
    </citation>
    <scope>NUCLEOTIDE SEQUENCE</scope>
    <source>
        <strain evidence="4">JP213</strain>
    </source>
</reference>
<dbReference type="Gene3D" id="3.60.40.10">
    <property type="entry name" value="PPM-type phosphatase domain"/>
    <property type="match status" value="1"/>
</dbReference>
<dbReference type="GO" id="GO:0016791">
    <property type="term" value="F:phosphatase activity"/>
    <property type="evidence" value="ECO:0007669"/>
    <property type="project" value="TreeGrafter"/>
</dbReference>
<dbReference type="InterPro" id="IPR052016">
    <property type="entry name" value="Bact_Sigma-Reg"/>
</dbReference>
<protein>
    <submittedName>
        <fullName evidence="4">SpoIIE family protein phosphatase</fullName>
    </submittedName>
</protein>
<dbReference type="InterPro" id="IPR011006">
    <property type="entry name" value="CheY-like_superfamily"/>
</dbReference>
<name>A0A941GPH7_9CHRO</name>
<dbReference type="SMART" id="SM00331">
    <property type="entry name" value="PP2C_SIG"/>
    <property type="match status" value="1"/>
</dbReference>
<dbReference type="InterPro" id="IPR001789">
    <property type="entry name" value="Sig_transdc_resp-reg_receiver"/>
</dbReference>
<comment type="caution">
    <text evidence="4">The sequence shown here is derived from an EMBL/GenBank/DDBJ whole genome shotgun (WGS) entry which is preliminary data.</text>
</comment>
<organism evidence="4 5">
    <name type="scientific">Gomphosphaeria aponina SAG 52.96 = DSM 107014</name>
    <dbReference type="NCBI Taxonomy" id="1521640"/>
    <lineage>
        <taxon>Bacteria</taxon>
        <taxon>Bacillati</taxon>
        <taxon>Cyanobacteriota</taxon>
        <taxon>Cyanophyceae</taxon>
        <taxon>Oscillatoriophycideae</taxon>
        <taxon>Chroococcales</taxon>
        <taxon>Gomphosphaeriaceae</taxon>
        <taxon>Gomphosphaeria</taxon>
    </lineage>
</organism>
<evidence type="ECO:0000313" key="4">
    <source>
        <dbReference type="EMBL" id="MBR8827494.1"/>
    </source>
</evidence>
<proteinExistence type="predicted"/>
<dbReference type="PANTHER" id="PTHR43156:SF2">
    <property type="entry name" value="STAGE II SPORULATION PROTEIN E"/>
    <property type="match status" value="1"/>
</dbReference>
<dbReference type="PROSITE" id="PS50110">
    <property type="entry name" value="RESPONSE_REGULATORY"/>
    <property type="match status" value="1"/>
</dbReference>
<evidence type="ECO:0000313" key="5">
    <source>
        <dbReference type="Proteomes" id="UP000767446"/>
    </source>
</evidence>
<evidence type="ECO:0000256" key="2">
    <source>
        <dbReference type="PROSITE-ProRule" id="PRU00169"/>
    </source>
</evidence>
<gene>
    <name evidence="4" type="ORF">DSM107014_06230</name>
</gene>
<accession>A0A941GPH7</accession>
<dbReference type="InterPro" id="IPR001932">
    <property type="entry name" value="PPM-type_phosphatase-like_dom"/>
</dbReference>
<keyword evidence="1" id="KW-0378">Hydrolase</keyword>
<dbReference type="Pfam" id="PF00072">
    <property type="entry name" value="Response_reg"/>
    <property type="match status" value="1"/>
</dbReference>
<dbReference type="Proteomes" id="UP000767446">
    <property type="component" value="Unassembled WGS sequence"/>
</dbReference>
<dbReference type="AlphaFoldDB" id="A0A941GPH7"/>